<dbReference type="Proteomes" id="UP000199594">
    <property type="component" value="Unassembled WGS sequence"/>
</dbReference>
<dbReference type="InterPro" id="IPR010152">
    <property type="entry name" value="CRISPR-assoc_prot_Cas2_sub"/>
</dbReference>
<dbReference type="EMBL" id="FPAQ01000002">
    <property type="protein sequence ID" value="SFT37207.1"/>
    <property type="molecule type" value="Genomic_DNA"/>
</dbReference>
<accession>A0A1I6XGC8</accession>
<protein>
    <submittedName>
        <fullName evidence="1">CRISPR-associated protein, Cas2 family</fullName>
    </submittedName>
</protein>
<organism evidence="1 2">
    <name type="scientific">Halomonas saccharevitans</name>
    <dbReference type="NCBI Taxonomy" id="416872"/>
    <lineage>
        <taxon>Bacteria</taxon>
        <taxon>Pseudomonadati</taxon>
        <taxon>Pseudomonadota</taxon>
        <taxon>Gammaproteobacteria</taxon>
        <taxon>Oceanospirillales</taxon>
        <taxon>Halomonadaceae</taxon>
        <taxon>Halomonas</taxon>
    </lineage>
</organism>
<dbReference type="RefSeq" id="WP_089846573.1">
    <property type="nucleotide sequence ID" value="NZ_FPAQ01000002.1"/>
</dbReference>
<evidence type="ECO:0000313" key="2">
    <source>
        <dbReference type="Proteomes" id="UP000199594"/>
    </source>
</evidence>
<dbReference type="OrthoDB" id="8527479at2"/>
<gene>
    <name evidence="1" type="ORF">SAMN04487956_102133</name>
</gene>
<reference evidence="1 2" key="1">
    <citation type="submission" date="2016-10" db="EMBL/GenBank/DDBJ databases">
        <authorList>
            <person name="de Groot N.N."/>
        </authorList>
    </citation>
    <scope>NUCLEOTIDE SEQUENCE [LARGE SCALE GENOMIC DNA]</scope>
    <source>
        <strain evidence="1 2">CGMCC 1.6493</strain>
    </source>
</reference>
<proteinExistence type="predicted"/>
<dbReference type="AlphaFoldDB" id="A0A1I6XGC8"/>
<dbReference type="NCBIfam" id="TIGR01873">
    <property type="entry name" value="cas_CT1978"/>
    <property type="match status" value="1"/>
</dbReference>
<evidence type="ECO:0000313" key="1">
    <source>
        <dbReference type="EMBL" id="SFT37207.1"/>
    </source>
</evidence>
<dbReference type="Gene3D" id="3.30.70.240">
    <property type="match status" value="1"/>
</dbReference>
<name>A0A1I6XGC8_9GAMM</name>
<dbReference type="Pfam" id="PF09707">
    <property type="entry name" value="Cas_Cas2CT1978"/>
    <property type="match status" value="1"/>
</dbReference>
<sequence length="98" mass="11144">MAMLVVVTEAVPPRLRGRLAIWLLEIRAGVYVGDVTKRVREMIWEQIDALAEEGNVAMAWASNHESGFEFQTYGANRREPIDHDGLRLVRFLPSHPTD</sequence>